<protein>
    <submittedName>
        <fullName evidence="1">Uncharacterized protein</fullName>
    </submittedName>
</protein>
<evidence type="ECO:0000313" key="2">
    <source>
        <dbReference type="Proteomes" id="UP000501690"/>
    </source>
</evidence>
<accession>A0A4D6MA04</accession>
<sequence>MFFLFPLLSAFESARGAVVLSFLFSALGDLVSTVFLAQASVLRPSETSRGSPKLSARTVAQATRLHFERGVISFRREGARLSENPQEPLFHCASSRLGEKGLA</sequence>
<gene>
    <name evidence="1" type="ORF">DEO72_LG6g1938</name>
</gene>
<dbReference type="Proteomes" id="UP000501690">
    <property type="component" value="Linkage Group LG6"/>
</dbReference>
<name>A0A4D6MA04_VIGUN</name>
<dbReference type="AlphaFoldDB" id="A0A4D6MA04"/>
<reference evidence="1 2" key="1">
    <citation type="submission" date="2019-04" db="EMBL/GenBank/DDBJ databases">
        <title>An improved genome assembly and genetic linkage map for asparagus bean, Vigna unguiculata ssp. sesquipedialis.</title>
        <authorList>
            <person name="Xia Q."/>
            <person name="Zhang R."/>
            <person name="Dong Y."/>
        </authorList>
    </citation>
    <scope>NUCLEOTIDE SEQUENCE [LARGE SCALE GENOMIC DNA]</scope>
    <source>
        <tissue evidence="1">Leaf</tissue>
    </source>
</reference>
<keyword evidence="2" id="KW-1185">Reference proteome</keyword>
<evidence type="ECO:0000313" key="1">
    <source>
        <dbReference type="EMBL" id="QCD97228.1"/>
    </source>
</evidence>
<dbReference type="EMBL" id="CP039350">
    <property type="protein sequence ID" value="QCD97228.1"/>
    <property type="molecule type" value="Genomic_DNA"/>
</dbReference>
<proteinExistence type="predicted"/>
<organism evidence="1 2">
    <name type="scientific">Vigna unguiculata</name>
    <name type="common">Cowpea</name>
    <dbReference type="NCBI Taxonomy" id="3917"/>
    <lineage>
        <taxon>Eukaryota</taxon>
        <taxon>Viridiplantae</taxon>
        <taxon>Streptophyta</taxon>
        <taxon>Embryophyta</taxon>
        <taxon>Tracheophyta</taxon>
        <taxon>Spermatophyta</taxon>
        <taxon>Magnoliopsida</taxon>
        <taxon>eudicotyledons</taxon>
        <taxon>Gunneridae</taxon>
        <taxon>Pentapetalae</taxon>
        <taxon>rosids</taxon>
        <taxon>fabids</taxon>
        <taxon>Fabales</taxon>
        <taxon>Fabaceae</taxon>
        <taxon>Papilionoideae</taxon>
        <taxon>50 kb inversion clade</taxon>
        <taxon>NPAAA clade</taxon>
        <taxon>indigoferoid/millettioid clade</taxon>
        <taxon>Phaseoleae</taxon>
        <taxon>Vigna</taxon>
    </lineage>
</organism>